<dbReference type="RefSeq" id="WP_174716706.1">
    <property type="nucleotide sequence ID" value="NZ_CP054569.1"/>
</dbReference>
<gene>
    <name evidence="2" type="ORF">FOC81_17980</name>
</gene>
<dbReference type="EMBL" id="CP054569">
    <property type="protein sequence ID" value="QKQ48479.1"/>
    <property type="molecule type" value="Genomic_DNA"/>
</dbReference>
<reference evidence="2 3" key="1">
    <citation type="submission" date="2020-05" db="EMBL/GenBank/DDBJ databases">
        <title>FDA dAtabase for Regulatory Grade micrObial Sequences (FDA-ARGOS): Supporting development and validation of Infectious Disease Dx tests.</title>
        <authorList>
            <person name="Sproer C."/>
            <person name="Gronow S."/>
            <person name="Severitt S."/>
            <person name="Schroder I."/>
            <person name="Tallon L."/>
            <person name="Sadzewicz L."/>
            <person name="Zhao X."/>
            <person name="Vavikolanu K."/>
            <person name="Mehta A."/>
            <person name="Aluvathingal J."/>
            <person name="Nadendla S."/>
            <person name="Myers T."/>
            <person name="Yan Y."/>
            <person name="Sichtig H."/>
        </authorList>
    </citation>
    <scope>NUCLEOTIDE SEQUENCE [LARGE SCALE GENOMIC DNA]</scope>
    <source>
        <strain evidence="2 3">FDAARGOS_787</strain>
    </source>
</reference>
<sequence length="296" mass="31417">MDLLIAPNTVTQERADTAPATGTPGWATDGNPATNTPATQWPAYAFNAIQAELMGVIQAPGDIDPDRHDNGQVAAAIKRLIAVAVQNRPLCFSISDLPTEDVGPIVVAECGEVWIWSQSAYFTGYRSPLCGRPADGHTLAPLASEVDAVGGLLPKVAYARLWGYARENGLVVSQSFWDANKGGHYFVDVDANMFRVPDLRDMFRRFTGTDADTANARTLGSRQAQGVQSLPVRVYAGAGSGQVAALSRTPLVQAGLAAAVYHGDVFDPTLMTARGSVGTGVDTRPVNSAYHPRIHA</sequence>
<dbReference type="AlphaFoldDB" id="A0A6N0JN19"/>
<accession>A0A6N0JN19</accession>
<organism evidence="2 3">
    <name type="scientific">Achromobacter denitrificans</name>
    <name type="common">Alcaligenes denitrificans</name>
    <dbReference type="NCBI Taxonomy" id="32002"/>
    <lineage>
        <taxon>Bacteria</taxon>
        <taxon>Pseudomonadati</taxon>
        <taxon>Pseudomonadota</taxon>
        <taxon>Betaproteobacteria</taxon>
        <taxon>Burkholderiales</taxon>
        <taxon>Alcaligenaceae</taxon>
        <taxon>Achromobacter</taxon>
    </lineage>
</organism>
<evidence type="ECO:0000313" key="2">
    <source>
        <dbReference type="EMBL" id="QKQ48479.1"/>
    </source>
</evidence>
<dbReference type="Proteomes" id="UP000509782">
    <property type="component" value="Chromosome"/>
</dbReference>
<evidence type="ECO:0000313" key="3">
    <source>
        <dbReference type="Proteomes" id="UP000509782"/>
    </source>
</evidence>
<feature type="region of interest" description="Disordered" evidence="1">
    <location>
        <begin position="1"/>
        <end position="34"/>
    </location>
</feature>
<evidence type="ECO:0000256" key="1">
    <source>
        <dbReference type="SAM" id="MobiDB-lite"/>
    </source>
</evidence>
<feature type="compositionally biased region" description="Low complexity" evidence="1">
    <location>
        <begin position="17"/>
        <end position="30"/>
    </location>
</feature>
<proteinExistence type="predicted"/>
<protein>
    <submittedName>
        <fullName evidence="2">Phage tail protein</fullName>
    </submittedName>
</protein>
<name>A0A6N0JN19_ACHDE</name>